<feature type="domain" description="Glycosyl transferase family 51" evidence="21">
    <location>
        <begin position="147"/>
        <end position="314"/>
    </location>
</feature>
<evidence type="ECO:0000259" key="22">
    <source>
        <dbReference type="Pfam" id="PF14814"/>
    </source>
</evidence>
<dbReference type="GO" id="GO:0005886">
    <property type="term" value="C:plasma membrane"/>
    <property type="evidence" value="ECO:0007669"/>
    <property type="project" value="UniProtKB-SubCell"/>
</dbReference>
<keyword evidence="14" id="KW-0511">Multifunctional enzyme</keyword>
<dbReference type="Pfam" id="PF00912">
    <property type="entry name" value="Transgly"/>
    <property type="match status" value="1"/>
</dbReference>
<keyword evidence="5" id="KW-0121">Carboxypeptidase</keyword>
<keyword evidence="8" id="KW-0808">Transferase</keyword>
<dbReference type="GO" id="GO:0009252">
    <property type="term" value="P:peptidoglycan biosynthetic process"/>
    <property type="evidence" value="ECO:0007669"/>
    <property type="project" value="UniProtKB-KW"/>
</dbReference>
<evidence type="ECO:0000256" key="3">
    <source>
        <dbReference type="ARBA" id="ARBA00018637"/>
    </source>
</evidence>
<keyword evidence="19" id="KW-0812">Transmembrane</keyword>
<dbReference type="InterPro" id="IPR036950">
    <property type="entry name" value="PBP_transglycosylase"/>
</dbReference>
<evidence type="ECO:0000256" key="16">
    <source>
        <dbReference type="ARBA" id="ARBA00032454"/>
    </source>
</evidence>
<evidence type="ECO:0000256" key="11">
    <source>
        <dbReference type="ARBA" id="ARBA00022984"/>
    </source>
</evidence>
<dbReference type="GO" id="GO:0006508">
    <property type="term" value="P:proteolysis"/>
    <property type="evidence" value="ECO:0007669"/>
    <property type="project" value="UniProtKB-KW"/>
</dbReference>
<evidence type="ECO:0000256" key="13">
    <source>
        <dbReference type="ARBA" id="ARBA00023251"/>
    </source>
</evidence>
<dbReference type="SUPFAM" id="SSF53955">
    <property type="entry name" value="Lysozyme-like"/>
    <property type="match status" value="1"/>
</dbReference>
<comment type="function">
    <text evidence="1">Cell wall formation. Synthesis of cross-linked peptidoglycan from the lipid intermediates. The enzyme has a penicillin-insensitive transglycosylase N-terminal domain (formation of linear glycan strands) and a penicillin-sensitive transpeptidase C-terminal domain (cross-linking of the peptide subunits).</text>
</comment>
<dbReference type="InterPro" id="IPR011813">
    <property type="entry name" value="PBP_1b"/>
</dbReference>
<evidence type="ECO:0000256" key="17">
    <source>
        <dbReference type="ARBA" id="ARBA00044770"/>
    </source>
</evidence>
<evidence type="ECO:0000256" key="1">
    <source>
        <dbReference type="ARBA" id="ARBA00002624"/>
    </source>
</evidence>
<comment type="subcellular location">
    <subcellularLocation>
        <location evidence="2">Cell membrane</location>
    </subcellularLocation>
</comment>
<gene>
    <name evidence="23" type="ORF">METZ01_LOCUS38788</name>
</gene>
<dbReference type="Pfam" id="PF00905">
    <property type="entry name" value="Transpeptidase"/>
    <property type="match status" value="1"/>
</dbReference>
<dbReference type="PIRSF" id="PIRSF002799">
    <property type="entry name" value="PBP_1b"/>
    <property type="match status" value="1"/>
</dbReference>
<dbReference type="Gene3D" id="1.10.3810.10">
    <property type="entry name" value="Biosynthetic peptidoglycan transglycosylase-like"/>
    <property type="match status" value="1"/>
</dbReference>
<evidence type="ECO:0000259" key="20">
    <source>
        <dbReference type="Pfam" id="PF00905"/>
    </source>
</evidence>
<evidence type="ECO:0000256" key="19">
    <source>
        <dbReference type="SAM" id="Phobius"/>
    </source>
</evidence>
<evidence type="ECO:0000256" key="5">
    <source>
        <dbReference type="ARBA" id="ARBA00022645"/>
    </source>
</evidence>
<keyword evidence="12 19" id="KW-0472">Membrane</keyword>
<evidence type="ECO:0000256" key="12">
    <source>
        <dbReference type="ARBA" id="ARBA00023136"/>
    </source>
</evidence>
<feature type="transmembrane region" description="Helical" evidence="19">
    <location>
        <begin position="7"/>
        <end position="26"/>
    </location>
</feature>
<feature type="domain" description="Penicillin-binding protein transpeptidase" evidence="20">
    <location>
        <begin position="412"/>
        <end position="652"/>
    </location>
</feature>
<keyword evidence="11" id="KW-0573">Peptidoglycan synthesis</keyword>
<dbReference type="Pfam" id="PF14814">
    <property type="entry name" value="UB2H"/>
    <property type="match status" value="1"/>
</dbReference>
<dbReference type="GO" id="GO:0071555">
    <property type="term" value="P:cell wall organization"/>
    <property type="evidence" value="ECO:0007669"/>
    <property type="project" value="UniProtKB-KW"/>
</dbReference>
<keyword evidence="9" id="KW-0378">Hydrolase</keyword>
<dbReference type="InterPro" id="IPR001264">
    <property type="entry name" value="Glyco_trans_51"/>
</dbReference>
<proteinExistence type="predicted"/>
<keyword evidence="15" id="KW-0961">Cell wall biogenesis/degradation</keyword>
<dbReference type="EC" id="2.4.99.28" evidence="17"/>
<dbReference type="EMBL" id="UINC01001658">
    <property type="protein sequence ID" value="SUZ85934.1"/>
    <property type="molecule type" value="Genomic_DNA"/>
</dbReference>
<protein>
    <recommendedName>
        <fullName evidence="3">Penicillin-binding protein 1B</fullName>
        <ecNumber evidence="17">2.4.99.28</ecNumber>
    </recommendedName>
    <alternativeName>
        <fullName evidence="16">Murein polymerase</fullName>
    </alternativeName>
</protein>
<dbReference type="GO" id="GO:0008658">
    <property type="term" value="F:penicillin binding"/>
    <property type="evidence" value="ECO:0007669"/>
    <property type="project" value="InterPro"/>
</dbReference>
<dbReference type="Gene3D" id="3.30.2060.10">
    <property type="entry name" value="Penicillin-binding protein 1b domain"/>
    <property type="match status" value="1"/>
</dbReference>
<evidence type="ECO:0000256" key="4">
    <source>
        <dbReference type="ARBA" id="ARBA00022475"/>
    </source>
</evidence>
<dbReference type="GO" id="GO:0004180">
    <property type="term" value="F:carboxypeptidase activity"/>
    <property type="evidence" value="ECO:0007669"/>
    <property type="project" value="UniProtKB-KW"/>
</dbReference>
<name>A0A381R3Y3_9ZZZZ</name>
<evidence type="ECO:0000256" key="2">
    <source>
        <dbReference type="ARBA" id="ARBA00004236"/>
    </source>
</evidence>
<dbReference type="Gene3D" id="3.40.710.10">
    <property type="entry name" value="DD-peptidase/beta-lactamase superfamily"/>
    <property type="match status" value="1"/>
</dbReference>
<accession>A0A381R3Y3</accession>
<keyword evidence="10" id="KW-0133">Cell shape</keyword>
<evidence type="ECO:0000256" key="9">
    <source>
        <dbReference type="ARBA" id="ARBA00022801"/>
    </source>
</evidence>
<evidence type="ECO:0000256" key="15">
    <source>
        <dbReference type="ARBA" id="ARBA00023316"/>
    </source>
</evidence>
<dbReference type="GO" id="GO:0030288">
    <property type="term" value="C:outer membrane-bounded periplasmic space"/>
    <property type="evidence" value="ECO:0007669"/>
    <property type="project" value="TreeGrafter"/>
</dbReference>
<keyword evidence="13" id="KW-0046">Antibiotic resistance</keyword>
<dbReference type="SUPFAM" id="SSF56601">
    <property type="entry name" value="beta-lactamase/transpeptidase-like"/>
    <property type="match status" value="1"/>
</dbReference>
<keyword evidence="7" id="KW-0328">Glycosyltransferase</keyword>
<dbReference type="GO" id="GO:0008955">
    <property type="term" value="F:peptidoglycan glycosyltransferase activity"/>
    <property type="evidence" value="ECO:0007669"/>
    <property type="project" value="UniProtKB-EC"/>
</dbReference>
<dbReference type="GO" id="GO:0008360">
    <property type="term" value="P:regulation of cell shape"/>
    <property type="evidence" value="ECO:0007669"/>
    <property type="project" value="UniProtKB-KW"/>
</dbReference>
<evidence type="ECO:0000313" key="23">
    <source>
        <dbReference type="EMBL" id="SUZ85934.1"/>
    </source>
</evidence>
<dbReference type="PANTHER" id="PTHR32282:SF11">
    <property type="entry name" value="PENICILLIN-BINDING PROTEIN 1B"/>
    <property type="match status" value="1"/>
</dbReference>
<evidence type="ECO:0000256" key="6">
    <source>
        <dbReference type="ARBA" id="ARBA00022670"/>
    </source>
</evidence>
<evidence type="ECO:0000256" key="18">
    <source>
        <dbReference type="ARBA" id="ARBA00049902"/>
    </source>
</evidence>
<sequence>MKLSLKLITYLSLIIFLIISIAYVSILDSKVVNKLDGVLWTVPAKVYARPLELAEGGKINVDVLKKELEILSYELTKGIPDTPGEFSQSQQSVNIFIRGFGSQEPGLYRLKIENDKIDSIKRKDGISIDLIQLEPLSIGGMFPSHLQDRILLNFSQVPKDLEEMILVVEDRNFYSHKGISLKSIMRAFIKNTKALGIEEGGSTITQQLAKSLFFSPEQTIRRKIKEAIAALLIEMHYSKQEILLAYINDVFIAQSGRRAIHGFGLASQFFFGTDLKNLSLDQKALLVGMLKGPSLYSPINNPDRAKTRRDLVLSLIKNDSLITEEEYLDLKGRSLKVIPPSFKSLSKYPAFNDIVILDLRKNFDDSDLRTKGLKIITNLDPVVQDYLEESIKDTKLKLKRRYGSQLNGLEGAGIVIDSFSGEVVAAIGSTKPNNYGFNRAINAVRPIGSLVKPFIYLSALQHYTKYNLSTLLDDSKLSVSLPGSKLWEPNNFDKKFHGNVPLHVALSESYNVATTRLGMDLGYSVVQETFTKLGIEKKIPKYPSIFVGSFEMTPLEAIQAYQTIASEGFYSPLNSIRTVESSGDVLSLSYPYKVEQRFRPEPIYLLKFVLKQTFISGTARGFSSRVIEKWKTGGKTGTSDDQRDSWFVGYAGNYLMVVWLGFDDNRKSPLTGRTGALQVWKNFMSRLDPIAYEVRKPSRIRYEWVDAKDGLLSGERCKGSILIPFVEGTEPEMIPQNRKKCRISEESYTTKVLNKIKEAIEVK</sequence>
<evidence type="ECO:0000256" key="8">
    <source>
        <dbReference type="ARBA" id="ARBA00022679"/>
    </source>
</evidence>
<comment type="catalytic activity">
    <reaction evidence="18">
        <text>[GlcNAc-(1-&gt;4)-Mur2Ac(oyl-L-Ala-gamma-D-Glu-L-Lys-D-Ala-D-Ala)](n)-di-trans,octa-cis-undecaprenyl diphosphate + beta-D-GlcNAc-(1-&gt;4)-Mur2Ac(oyl-L-Ala-gamma-D-Glu-L-Lys-D-Ala-D-Ala)-di-trans,octa-cis-undecaprenyl diphosphate = [GlcNAc-(1-&gt;4)-Mur2Ac(oyl-L-Ala-gamma-D-Glu-L-Lys-D-Ala-D-Ala)](n+1)-di-trans,octa-cis-undecaprenyl diphosphate + di-trans,octa-cis-undecaprenyl diphosphate + H(+)</text>
        <dbReference type="Rhea" id="RHEA:23708"/>
        <dbReference type="Rhea" id="RHEA-COMP:9602"/>
        <dbReference type="Rhea" id="RHEA-COMP:9603"/>
        <dbReference type="ChEBI" id="CHEBI:15378"/>
        <dbReference type="ChEBI" id="CHEBI:58405"/>
        <dbReference type="ChEBI" id="CHEBI:60033"/>
        <dbReference type="ChEBI" id="CHEBI:78435"/>
        <dbReference type="EC" id="2.4.99.28"/>
    </reaction>
</comment>
<dbReference type="PANTHER" id="PTHR32282">
    <property type="entry name" value="BINDING PROTEIN TRANSPEPTIDASE, PUTATIVE-RELATED"/>
    <property type="match status" value="1"/>
</dbReference>
<dbReference type="InterPro" id="IPR001460">
    <property type="entry name" value="PCN-bd_Tpept"/>
</dbReference>
<dbReference type="InterPro" id="IPR012338">
    <property type="entry name" value="Beta-lactam/transpept-like"/>
</dbReference>
<dbReference type="AlphaFoldDB" id="A0A381R3Y3"/>
<keyword evidence="6" id="KW-0645">Protease</keyword>
<dbReference type="NCBIfam" id="TIGR02071">
    <property type="entry name" value="PBP_1b"/>
    <property type="match status" value="1"/>
</dbReference>
<dbReference type="GO" id="GO:0046677">
    <property type="term" value="P:response to antibiotic"/>
    <property type="evidence" value="ECO:0007669"/>
    <property type="project" value="UniProtKB-KW"/>
</dbReference>
<evidence type="ECO:0000259" key="21">
    <source>
        <dbReference type="Pfam" id="PF00912"/>
    </source>
</evidence>
<dbReference type="InterPro" id="IPR023346">
    <property type="entry name" value="Lysozyme-like_dom_sf"/>
</dbReference>
<dbReference type="InterPro" id="IPR050396">
    <property type="entry name" value="Glycosyltr_51/Transpeptidase"/>
</dbReference>
<evidence type="ECO:0000256" key="7">
    <source>
        <dbReference type="ARBA" id="ARBA00022676"/>
    </source>
</evidence>
<dbReference type="GO" id="GO:0009274">
    <property type="term" value="C:peptidoglycan-based cell wall"/>
    <property type="evidence" value="ECO:0007669"/>
    <property type="project" value="InterPro"/>
</dbReference>
<reference evidence="23" key="1">
    <citation type="submission" date="2018-05" db="EMBL/GenBank/DDBJ databases">
        <authorList>
            <person name="Lanie J.A."/>
            <person name="Ng W.-L."/>
            <person name="Kazmierczak K.M."/>
            <person name="Andrzejewski T.M."/>
            <person name="Davidsen T.M."/>
            <person name="Wayne K.J."/>
            <person name="Tettelin H."/>
            <person name="Glass J.I."/>
            <person name="Rusch D."/>
            <person name="Podicherti R."/>
            <person name="Tsui H.-C.T."/>
            <person name="Winkler M.E."/>
        </authorList>
    </citation>
    <scope>NUCLEOTIDE SEQUENCE</scope>
</reference>
<evidence type="ECO:0000256" key="14">
    <source>
        <dbReference type="ARBA" id="ARBA00023268"/>
    </source>
</evidence>
<keyword evidence="4" id="KW-1003">Cell membrane</keyword>
<dbReference type="InterPro" id="IPR028166">
    <property type="entry name" value="UB2H"/>
</dbReference>
<organism evidence="23">
    <name type="scientific">marine metagenome</name>
    <dbReference type="NCBI Taxonomy" id="408172"/>
    <lineage>
        <taxon>unclassified sequences</taxon>
        <taxon>metagenomes</taxon>
        <taxon>ecological metagenomes</taxon>
    </lineage>
</organism>
<keyword evidence="19" id="KW-1133">Transmembrane helix</keyword>
<evidence type="ECO:0000256" key="10">
    <source>
        <dbReference type="ARBA" id="ARBA00022960"/>
    </source>
</evidence>
<feature type="domain" description="Bifunctional transglycosylase second" evidence="22">
    <location>
        <begin position="53"/>
        <end position="133"/>
    </location>
</feature>